<proteinExistence type="predicted"/>
<dbReference type="AlphaFoldDB" id="A0AA38SV27"/>
<evidence type="ECO:0000259" key="1">
    <source>
        <dbReference type="Pfam" id="PF25372"/>
    </source>
</evidence>
<evidence type="ECO:0000313" key="2">
    <source>
        <dbReference type="EMBL" id="KAJ9549208.1"/>
    </source>
</evidence>
<sequence length="106" mass="12093">MKEKSPAEEDNIIRLDRLSSEEIAAPIDRLRRLLLPNASLRSLKLDCMRLNESSIDCLLQPGLLELSLRNCYRFSGKLLAEAGARCKDLRLFATSLRYDIVFVQIV</sequence>
<evidence type="ECO:0000313" key="3">
    <source>
        <dbReference type="Proteomes" id="UP001172457"/>
    </source>
</evidence>
<organism evidence="2 3">
    <name type="scientific">Centaurea solstitialis</name>
    <name type="common">yellow star-thistle</name>
    <dbReference type="NCBI Taxonomy" id="347529"/>
    <lineage>
        <taxon>Eukaryota</taxon>
        <taxon>Viridiplantae</taxon>
        <taxon>Streptophyta</taxon>
        <taxon>Embryophyta</taxon>
        <taxon>Tracheophyta</taxon>
        <taxon>Spermatophyta</taxon>
        <taxon>Magnoliopsida</taxon>
        <taxon>eudicotyledons</taxon>
        <taxon>Gunneridae</taxon>
        <taxon>Pentapetalae</taxon>
        <taxon>asterids</taxon>
        <taxon>campanulids</taxon>
        <taxon>Asterales</taxon>
        <taxon>Asteraceae</taxon>
        <taxon>Carduoideae</taxon>
        <taxon>Cardueae</taxon>
        <taxon>Centaureinae</taxon>
        <taxon>Centaurea</taxon>
    </lineage>
</organism>
<comment type="caution">
    <text evidence="2">The sequence shown here is derived from an EMBL/GenBank/DDBJ whole genome shotgun (WGS) entry which is preliminary data.</text>
</comment>
<dbReference type="Pfam" id="PF25372">
    <property type="entry name" value="DUF7885"/>
    <property type="match status" value="1"/>
</dbReference>
<dbReference type="Gene3D" id="3.80.10.10">
    <property type="entry name" value="Ribonuclease Inhibitor"/>
    <property type="match status" value="1"/>
</dbReference>
<name>A0AA38SV27_9ASTR</name>
<dbReference type="InterPro" id="IPR057207">
    <property type="entry name" value="FBXL15_LRR"/>
</dbReference>
<reference evidence="2" key="1">
    <citation type="submission" date="2023-03" db="EMBL/GenBank/DDBJ databases">
        <title>Chromosome-scale reference genome and RAD-based genetic map of yellow starthistle (Centaurea solstitialis) reveal putative structural variation and QTLs associated with invader traits.</title>
        <authorList>
            <person name="Reatini B."/>
            <person name="Cang F.A."/>
            <person name="Jiang Q."/>
            <person name="Mckibben M.T.W."/>
            <person name="Barker M.S."/>
            <person name="Rieseberg L.H."/>
            <person name="Dlugosch K.M."/>
        </authorList>
    </citation>
    <scope>NUCLEOTIDE SEQUENCE</scope>
    <source>
        <strain evidence="2">CAN-66</strain>
        <tissue evidence="2">Leaf</tissue>
    </source>
</reference>
<dbReference type="EMBL" id="JARYMX010000005">
    <property type="protein sequence ID" value="KAJ9549208.1"/>
    <property type="molecule type" value="Genomic_DNA"/>
</dbReference>
<dbReference type="Proteomes" id="UP001172457">
    <property type="component" value="Chromosome 5"/>
</dbReference>
<protein>
    <recommendedName>
        <fullName evidence="1">F-box/LRR-repeat protein 15-like leucin rich repeat domain-containing protein</fullName>
    </recommendedName>
</protein>
<accession>A0AA38SV27</accession>
<gene>
    <name evidence="2" type="ORF">OSB04_021751</name>
</gene>
<keyword evidence="3" id="KW-1185">Reference proteome</keyword>
<feature type="domain" description="F-box/LRR-repeat protein 15-like leucin rich repeat" evidence="1">
    <location>
        <begin position="27"/>
        <end position="96"/>
    </location>
</feature>
<dbReference type="InterPro" id="IPR032675">
    <property type="entry name" value="LRR_dom_sf"/>
</dbReference>